<keyword evidence="2" id="KW-1185">Reference proteome</keyword>
<reference evidence="1" key="1">
    <citation type="submission" date="2022-04" db="EMBL/GenBank/DDBJ databases">
        <title>Jade perch genome.</title>
        <authorList>
            <person name="Chao B."/>
        </authorList>
    </citation>
    <scope>NUCLEOTIDE SEQUENCE</scope>
    <source>
        <strain evidence="1">CB-2022</strain>
    </source>
</reference>
<protein>
    <submittedName>
        <fullName evidence="1">Uncharacterized protein</fullName>
    </submittedName>
</protein>
<proteinExistence type="predicted"/>
<name>A0ACB8W0Y5_9TELE</name>
<dbReference type="Proteomes" id="UP000831701">
    <property type="component" value="Chromosome 16"/>
</dbReference>
<evidence type="ECO:0000313" key="1">
    <source>
        <dbReference type="EMBL" id="KAI3361473.1"/>
    </source>
</evidence>
<accession>A0ACB8W0Y5</accession>
<comment type="caution">
    <text evidence="1">The sequence shown here is derived from an EMBL/GenBank/DDBJ whole genome shotgun (WGS) entry which is preliminary data.</text>
</comment>
<feature type="non-terminal residue" evidence="1">
    <location>
        <position position="153"/>
    </location>
</feature>
<evidence type="ECO:0000313" key="2">
    <source>
        <dbReference type="Proteomes" id="UP000831701"/>
    </source>
</evidence>
<dbReference type="EMBL" id="CM041546">
    <property type="protein sequence ID" value="KAI3361473.1"/>
    <property type="molecule type" value="Genomic_DNA"/>
</dbReference>
<gene>
    <name evidence="1" type="ORF">L3Q82_012948</name>
</gene>
<organism evidence="1 2">
    <name type="scientific">Scortum barcoo</name>
    <name type="common">barcoo grunter</name>
    <dbReference type="NCBI Taxonomy" id="214431"/>
    <lineage>
        <taxon>Eukaryota</taxon>
        <taxon>Metazoa</taxon>
        <taxon>Chordata</taxon>
        <taxon>Craniata</taxon>
        <taxon>Vertebrata</taxon>
        <taxon>Euteleostomi</taxon>
        <taxon>Actinopterygii</taxon>
        <taxon>Neopterygii</taxon>
        <taxon>Teleostei</taxon>
        <taxon>Neoteleostei</taxon>
        <taxon>Acanthomorphata</taxon>
        <taxon>Eupercaria</taxon>
        <taxon>Centrarchiformes</taxon>
        <taxon>Terapontoidei</taxon>
        <taxon>Terapontidae</taxon>
        <taxon>Scortum</taxon>
    </lineage>
</organism>
<sequence length="153" mass="16549">MILNNRNEELNCRFHVRVDDFDYVLFATSAVMKCFGCGEEGHVIKACPKRGELAPPGPGPGRLDVCGSTVPGLMGALCRTGAVCLKQLVDAAGPALTDAEAVSSVLWRQRLSEKETTILNRYGKGEVEPDHTDTFPEVHLSPDLKDLNGPLLT</sequence>